<name>A0A6J6EXU1_9ZZZZ</name>
<sequence>MKSSDVSLTVMLPTSLDRAYAAITNWEAQSDWMIGTKVWLSRGDGSRVDSEISAFTGVGKLGFLDTMTITKLAPPHLVEVLHTGKVLRGEGRFELTEVSANQTRFDWFERVEIPFGYLGLLVWWLIRPGFTFGVWYSLRKLAKSL</sequence>
<keyword evidence="1" id="KW-0812">Transmembrane</keyword>
<dbReference type="AlphaFoldDB" id="A0A6J6EXU1"/>
<accession>A0A6J6EXU1</accession>
<dbReference type="Gene3D" id="3.30.530.20">
    <property type="match status" value="1"/>
</dbReference>
<dbReference type="SUPFAM" id="SSF55961">
    <property type="entry name" value="Bet v1-like"/>
    <property type="match status" value="1"/>
</dbReference>
<evidence type="ECO:0000313" key="2">
    <source>
        <dbReference type="EMBL" id="CAB4580787.1"/>
    </source>
</evidence>
<evidence type="ECO:0000256" key="1">
    <source>
        <dbReference type="SAM" id="Phobius"/>
    </source>
</evidence>
<keyword evidence="1" id="KW-0472">Membrane</keyword>
<organism evidence="2">
    <name type="scientific">freshwater metagenome</name>
    <dbReference type="NCBI Taxonomy" id="449393"/>
    <lineage>
        <taxon>unclassified sequences</taxon>
        <taxon>metagenomes</taxon>
        <taxon>ecological metagenomes</taxon>
    </lineage>
</organism>
<keyword evidence="1" id="KW-1133">Transmembrane helix</keyword>
<proteinExistence type="predicted"/>
<dbReference type="InterPro" id="IPR023393">
    <property type="entry name" value="START-like_dom_sf"/>
</dbReference>
<dbReference type="CDD" id="cd07812">
    <property type="entry name" value="SRPBCC"/>
    <property type="match status" value="1"/>
</dbReference>
<gene>
    <name evidence="2" type="ORF">UFOPK1726_00906</name>
</gene>
<reference evidence="2" key="1">
    <citation type="submission" date="2020-05" db="EMBL/GenBank/DDBJ databases">
        <authorList>
            <person name="Chiriac C."/>
            <person name="Salcher M."/>
            <person name="Ghai R."/>
            <person name="Kavagutti S V."/>
        </authorList>
    </citation>
    <scope>NUCLEOTIDE SEQUENCE</scope>
</reference>
<dbReference type="EMBL" id="CAEZTT010000110">
    <property type="protein sequence ID" value="CAB4580787.1"/>
    <property type="molecule type" value="Genomic_DNA"/>
</dbReference>
<feature type="transmembrane region" description="Helical" evidence="1">
    <location>
        <begin position="115"/>
        <end position="138"/>
    </location>
</feature>
<protein>
    <submittedName>
        <fullName evidence="2">Unannotated protein</fullName>
    </submittedName>
</protein>